<reference evidence="6" key="1">
    <citation type="submission" date="2017-09" db="EMBL/GenBank/DDBJ databases">
        <title>Depth-based differentiation of microbial function through sediment-hosted aquifers and enrichment of novel symbionts in the deep terrestrial subsurface.</title>
        <authorList>
            <person name="Probst A.J."/>
            <person name="Ladd B."/>
            <person name="Jarett J.K."/>
            <person name="Geller-Mcgrath D.E."/>
            <person name="Sieber C.M.K."/>
            <person name="Emerson J.B."/>
            <person name="Anantharaman K."/>
            <person name="Thomas B.C."/>
            <person name="Malmstrom R."/>
            <person name="Stieglmeier M."/>
            <person name="Klingl A."/>
            <person name="Woyke T."/>
            <person name="Ryan C.M."/>
            <person name="Banfield J.F."/>
        </authorList>
    </citation>
    <scope>NUCLEOTIDE SEQUENCE [LARGE SCALE GENOMIC DNA]</scope>
</reference>
<dbReference type="InterPro" id="IPR051046">
    <property type="entry name" value="MurCDEF_CellWall_CoF430Synth"/>
</dbReference>
<organism evidence="5 6">
    <name type="scientific">Candidatus Berkelbacteria bacterium CG_4_10_14_0_8_um_filter_42_34</name>
    <dbReference type="NCBI Taxonomy" id="1974502"/>
    <lineage>
        <taxon>Bacteria</taxon>
        <taxon>Candidatus Berkelbacteria</taxon>
    </lineage>
</organism>
<feature type="domain" description="Mur ligase C-terminal" evidence="4">
    <location>
        <begin position="26"/>
        <end position="151"/>
    </location>
</feature>
<proteinExistence type="predicted"/>
<feature type="non-terminal residue" evidence="5">
    <location>
        <position position="1"/>
    </location>
</feature>
<dbReference type="InterPro" id="IPR036615">
    <property type="entry name" value="Mur_ligase_C_dom_sf"/>
</dbReference>
<keyword evidence="1" id="KW-0436">Ligase</keyword>
<evidence type="ECO:0000256" key="3">
    <source>
        <dbReference type="ARBA" id="ARBA00022840"/>
    </source>
</evidence>
<keyword evidence="3" id="KW-0067">ATP-binding</keyword>
<dbReference type="PANTHER" id="PTHR43024">
    <property type="entry name" value="UDP-N-ACETYLMURAMOYL-TRIPEPTIDE--D-ALANYL-D-ALANINE LIGASE"/>
    <property type="match status" value="1"/>
</dbReference>
<evidence type="ECO:0000313" key="6">
    <source>
        <dbReference type="Proteomes" id="UP000231332"/>
    </source>
</evidence>
<dbReference type="Pfam" id="PF02875">
    <property type="entry name" value="Mur_ligase_C"/>
    <property type="match status" value="1"/>
</dbReference>
<dbReference type="InterPro" id="IPR004101">
    <property type="entry name" value="Mur_ligase_C"/>
</dbReference>
<name>A0A2M7SX40_9BACT</name>
<accession>A0A2M7SX40</accession>
<protein>
    <recommendedName>
        <fullName evidence="4">Mur ligase C-terminal domain-containing protein</fullName>
    </recommendedName>
</protein>
<dbReference type="AlphaFoldDB" id="A0A2M7SX40"/>
<evidence type="ECO:0000259" key="4">
    <source>
        <dbReference type="Pfam" id="PF02875"/>
    </source>
</evidence>
<evidence type="ECO:0000256" key="1">
    <source>
        <dbReference type="ARBA" id="ARBA00022598"/>
    </source>
</evidence>
<dbReference type="PANTHER" id="PTHR43024:SF1">
    <property type="entry name" value="UDP-N-ACETYLMURAMOYL-TRIPEPTIDE--D-ALANYL-D-ALANINE LIGASE"/>
    <property type="match status" value="1"/>
</dbReference>
<dbReference type="EMBL" id="PFMY01000045">
    <property type="protein sequence ID" value="PIZ27724.1"/>
    <property type="molecule type" value="Genomic_DNA"/>
</dbReference>
<dbReference type="GO" id="GO:0016881">
    <property type="term" value="F:acid-amino acid ligase activity"/>
    <property type="evidence" value="ECO:0007669"/>
    <property type="project" value="InterPro"/>
</dbReference>
<comment type="caution">
    <text evidence="5">The sequence shown here is derived from an EMBL/GenBank/DDBJ whole genome shotgun (WGS) entry which is preliminary data.</text>
</comment>
<gene>
    <name evidence="5" type="ORF">COY45_00950</name>
</gene>
<keyword evidence="2" id="KW-0547">Nucleotide-binding</keyword>
<evidence type="ECO:0000313" key="5">
    <source>
        <dbReference type="EMBL" id="PIZ27724.1"/>
    </source>
</evidence>
<sequence>ASVAREFSIDPDEIVQALEEIRPQPGRMNPVKAKNEILVIDDSYNSNPYSAIEALETLSAIKWNGRKVAILGNMNELGSYTQEGHLQVGEVAGKVVDFLVAVGDNAEYLARGAGKLGLSKDKVITFKTTDEVIAQLDKLLSAGDLVLVKASQNKMRFENIVKYLLDNSALAEKLLVRQDKKWEKK</sequence>
<evidence type="ECO:0000256" key="2">
    <source>
        <dbReference type="ARBA" id="ARBA00022741"/>
    </source>
</evidence>
<dbReference type="Proteomes" id="UP000231332">
    <property type="component" value="Unassembled WGS sequence"/>
</dbReference>
<dbReference type="GO" id="GO:0005524">
    <property type="term" value="F:ATP binding"/>
    <property type="evidence" value="ECO:0007669"/>
    <property type="project" value="UniProtKB-KW"/>
</dbReference>
<dbReference type="Gene3D" id="3.90.190.20">
    <property type="entry name" value="Mur ligase, C-terminal domain"/>
    <property type="match status" value="1"/>
</dbReference>
<dbReference type="SUPFAM" id="SSF53244">
    <property type="entry name" value="MurD-like peptide ligases, peptide-binding domain"/>
    <property type="match status" value="1"/>
</dbReference>